<dbReference type="EMBL" id="KV460269">
    <property type="protein sequence ID" value="OBT92319.2"/>
    <property type="molecule type" value="Genomic_DNA"/>
</dbReference>
<dbReference type="PRINTS" id="PR00080">
    <property type="entry name" value="SDRFAMILY"/>
</dbReference>
<dbReference type="PANTHER" id="PTHR43008:SF4">
    <property type="entry name" value="CHAIN DEHYDROGENASE, PUTATIVE (AFU_ORTHOLOGUE AFUA_4G08710)-RELATED"/>
    <property type="match status" value="1"/>
</dbReference>
<evidence type="ECO:0000256" key="4">
    <source>
        <dbReference type="SAM" id="Phobius"/>
    </source>
</evidence>
<dbReference type="SUPFAM" id="SSF51735">
    <property type="entry name" value="NAD(P)-binding Rossmann-fold domains"/>
    <property type="match status" value="1"/>
</dbReference>
<keyword evidence="4" id="KW-0812">Transmembrane</keyword>
<keyword evidence="4" id="KW-1133">Transmembrane helix</keyword>
<dbReference type="AlphaFoldDB" id="A0A1B8G904"/>
<dbReference type="InterPro" id="IPR002347">
    <property type="entry name" value="SDR_fam"/>
</dbReference>
<dbReference type="InterPro" id="IPR036291">
    <property type="entry name" value="NAD(P)-bd_dom_sf"/>
</dbReference>
<evidence type="ECO:0000313" key="6">
    <source>
        <dbReference type="Proteomes" id="UP000091956"/>
    </source>
</evidence>
<evidence type="ECO:0000256" key="1">
    <source>
        <dbReference type="ARBA" id="ARBA00006484"/>
    </source>
</evidence>
<keyword evidence="6" id="KW-1185">Reference proteome</keyword>
<sequence length="231" mass="24449">MPSPASPKVVVDMDAYRKTHVSQLLSLASKTVVITGGARGLGLSFARACAEVGANIAAFDRLDTPHSDFALLESECGAKAKLYNVDVTDAAGLEAAFENVKRDFGSVDCCITAAGIGMEKPFLETTTEELKSLLMVNVLGTFLTVQIAAKHMKAQGTGGSILTVASVGAHCAVPGKLIAGYCATKGGVLAMTRAMADELIPWNIRVNSISPGFVCLFLFSFFLLHFLHSFW</sequence>
<dbReference type="Proteomes" id="UP000091956">
    <property type="component" value="Unassembled WGS sequence"/>
</dbReference>
<dbReference type="STRING" id="342668.A0A1B8G904"/>
<gene>
    <name evidence="5" type="ORF">VE01_09431</name>
</gene>
<organism evidence="5 6">
    <name type="scientific">Pseudogymnoascus verrucosus</name>
    <dbReference type="NCBI Taxonomy" id="342668"/>
    <lineage>
        <taxon>Eukaryota</taxon>
        <taxon>Fungi</taxon>
        <taxon>Dikarya</taxon>
        <taxon>Ascomycota</taxon>
        <taxon>Pezizomycotina</taxon>
        <taxon>Leotiomycetes</taxon>
        <taxon>Thelebolales</taxon>
        <taxon>Thelebolaceae</taxon>
        <taxon>Pseudogymnoascus</taxon>
    </lineage>
</organism>
<comment type="similarity">
    <text evidence="1 3">Belongs to the short-chain dehydrogenases/reductases (SDR) family.</text>
</comment>
<protein>
    <recommendedName>
        <fullName evidence="7">NAD(P)-binding protein</fullName>
    </recommendedName>
</protein>
<evidence type="ECO:0008006" key="7">
    <source>
        <dbReference type="Google" id="ProtNLM"/>
    </source>
</evidence>
<dbReference type="RefSeq" id="XP_059319305.1">
    <property type="nucleotide sequence ID" value="XM_059464064.1"/>
</dbReference>
<accession>A0A1B8G904</accession>
<reference evidence="6" key="2">
    <citation type="journal article" date="2018" name="Nat. Commun.">
        <title>Extreme sensitivity to ultraviolet light in the fungal pathogen causing white-nose syndrome of bats.</title>
        <authorList>
            <person name="Palmer J.M."/>
            <person name="Drees K.P."/>
            <person name="Foster J.T."/>
            <person name="Lindner D.L."/>
        </authorList>
    </citation>
    <scope>NUCLEOTIDE SEQUENCE [LARGE SCALE GENOMIC DNA]</scope>
    <source>
        <strain evidence="6">UAMH 10579</strain>
    </source>
</reference>
<dbReference type="GO" id="GO:0050664">
    <property type="term" value="F:oxidoreductase activity, acting on NAD(P)H, oxygen as acceptor"/>
    <property type="evidence" value="ECO:0007669"/>
    <property type="project" value="TreeGrafter"/>
</dbReference>
<dbReference type="GeneID" id="28842817"/>
<reference evidence="5 6" key="1">
    <citation type="submission" date="2016-03" db="EMBL/GenBank/DDBJ databases">
        <title>Comparative genomics of Pseudogymnoascus destructans, the fungus causing white-nose syndrome of bats.</title>
        <authorList>
            <person name="Palmer J.M."/>
            <person name="Drees K.P."/>
            <person name="Foster J.T."/>
            <person name="Lindner D.L."/>
        </authorList>
    </citation>
    <scope>NUCLEOTIDE SEQUENCE [LARGE SCALE GENOMIC DNA]</scope>
    <source>
        <strain evidence="5 6">UAMH 10579</strain>
    </source>
</reference>
<keyword evidence="2" id="KW-0560">Oxidoreductase</keyword>
<dbReference type="PRINTS" id="PR00081">
    <property type="entry name" value="GDHRDH"/>
</dbReference>
<name>A0A1B8G904_9PEZI</name>
<dbReference type="PANTHER" id="PTHR43008">
    <property type="entry name" value="BENZIL REDUCTASE"/>
    <property type="match status" value="1"/>
</dbReference>
<feature type="transmembrane region" description="Helical" evidence="4">
    <location>
        <begin position="209"/>
        <end position="227"/>
    </location>
</feature>
<dbReference type="GO" id="GO:0016616">
    <property type="term" value="F:oxidoreductase activity, acting on the CH-OH group of donors, NAD or NADP as acceptor"/>
    <property type="evidence" value="ECO:0007669"/>
    <property type="project" value="UniProtKB-ARBA"/>
</dbReference>
<evidence type="ECO:0000313" key="5">
    <source>
        <dbReference type="EMBL" id="OBT92319.2"/>
    </source>
</evidence>
<proteinExistence type="inferred from homology"/>
<dbReference type="Gene3D" id="3.40.50.720">
    <property type="entry name" value="NAD(P)-binding Rossmann-like Domain"/>
    <property type="match status" value="1"/>
</dbReference>
<evidence type="ECO:0000256" key="3">
    <source>
        <dbReference type="RuleBase" id="RU000363"/>
    </source>
</evidence>
<evidence type="ECO:0000256" key="2">
    <source>
        <dbReference type="ARBA" id="ARBA00023002"/>
    </source>
</evidence>
<keyword evidence="4" id="KW-0472">Membrane</keyword>
<dbReference type="Pfam" id="PF00106">
    <property type="entry name" value="adh_short"/>
    <property type="match status" value="1"/>
</dbReference>